<sequence>MEKLVHPNESSFVPHRNNKDNIIIAQEVMHSMRYKSGKIGWMVIKIDLKNL</sequence>
<accession>A0A151RCZ4</accession>
<evidence type="ECO:0008006" key="3">
    <source>
        <dbReference type="Google" id="ProtNLM"/>
    </source>
</evidence>
<name>A0A151RCZ4_CAJCA</name>
<reference evidence="1" key="1">
    <citation type="journal article" date="2012" name="Nat. Biotechnol.">
        <title>Draft genome sequence of pigeonpea (Cajanus cajan), an orphan legume crop of resource-poor farmers.</title>
        <authorList>
            <person name="Varshney R.K."/>
            <person name="Chen W."/>
            <person name="Li Y."/>
            <person name="Bharti A.K."/>
            <person name="Saxena R.K."/>
            <person name="Schlueter J.A."/>
            <person name="Donoghue M.T."/>
            <person name="Azam S."/>
            <person name="Fan G."/>
            <person name="Whaley A.M."/>
            <person name="Farmer A.D."/>
            <person name="Sheridan J."/>
            <person name="Iwata A."/>
            <person name="Tuteja R."/>
            <person name="Penmetsa R.V."/>
            <person name="Wu W."/>
            <person name="Upadhyaya H.D."/>
            <person name="Yang S.P."/>
            <person name="Shah T."/>
            <person name="Saxena K.B."/>
            <person name="Michael T."/>
            <person name="McCombie W.R."/>
            <person name="Yang B."/>
            <person name="Zhang G."/>
            <person name="Yang H."/>
            <person name="Wang J."/>
            <person name="Spillane C."/>
            <person name="Cook D.R."/>
            <person name="May G.D."/>
            <person name="Xu X."/>
            <person name="Jackson S.A."/>
        </authorList>
    </citation>
    <scope>NUCLEOTIDE SEQUENCE [LARGE SCALE GENOMIC DNA]</scope>
</reference>
<keyword evidence="2" id="KW-1185">Reference proteome</keyword>
<dbReference type="Proteomes" id="UP000075243">
    <property type="component" value="Unassembled WGS sequence"/>
</dbReference>
<organism evidence="1 2">
    <name type="scientific">Cajanus cajan</name>
    <name type="common">Pigeon pea</name>
    <name type="synonym">Cajanus indicus</name>
    <dbReference type="NCBI Taxonomy" id="3821"/>
    <lineage>
        <taxon>Eukaryota</taxon>
        <taxon>Viridiplantae</taxon>
        <taxon>Streptophyta</taxon>
        <taxon>Embryophyta</taxon>
        <taxon>Tracheophyta</taxon>
        <taxon>Spermatophyta</taxon>
        <taxon>Magnoliopsida</taxon>
        <taxon>eudicotyledons</taxon>
        <taxon>Gunneridae</taxon>
        <taxon>Pentapetalae</taxon>
        <taxon>rosids</taxon>
        <taxon>fabids</taxon>
        <taxon>Fabales</taxon>
        <taxon>Fabaceae</taxon>
        <taxon>Papilionoideae</taxon>
        <taxon>50 kb inversion clade</taxon>
        <taxon>NPAAA clade</taxon>
        <taxon>indigoferoid/millettioid clade</taxon>
        <taxon>Phaseoleae</taxon>
        <taxon>Cajanus</taxon>
    </lineage>
</organism>
<proteinExistence type="predicted"/>
<evidence type="ECO:0000313" key="2">
    <source>
        <dbReference type="Proteomes" id="UP000075243"/>
    </source>
</evidence>
<protein>
    <recommendedName>
        <fullName evidence="3">Reverse transcriptase domain-containing protein</fullName>
    </recommendedName>
</protein>
<gene>
    <name evidence="1" type="ORF">KK1_038331</name>
</gene>
<evidence type="ECO:0000313" key="1">
    <source>
        <dbReference type="EMBL" id="KYP40339.1"/>
    </source>
</evidence>
<dbReference type="Gramene" id="C.cajan_42838.t">
    <property type="protein sequence ID" value="C.cajan_42838.t.cds1"/>
    <property type="gene ID" value="C.cajan_42838"/>
</dbReference>
<dbReference type="AlphaFoldDB" id="A0A151RCZ4"/>
<dbReference type="EMBL" id="KQ483843">
    <property type="protein sequence ID" value="KYP40339.1"/>
    <property type="molecule type" value="Genomic_DNA"/>
</dbReference>